<dbReference type="InterPro" id="IPR002376">
    <property type="entry name" value="Formyl_transf_N"/>
</dbReference>
<dbReference type="Gene3D" id="3.40.50.12230">
    <property type="match status" value="1"/>
</dbReference>
<dbReference type="Pfam" id="PF00551">
    <property type="entry name" value="Formyl_trans_N"/>
    <property type="match status" value="1"/>
</dbReference>
<gene>
    <name evidence="5 8" type="primary">fmt</name>
    <name evidence="8" type="ORF">Q8W23_10315</name>
</gene>
<evidence type="ECO:0000256" key="5">
    <source>
        <dbReference type="HAMAP-Rule" id="MF_00182"/>
    </source>
</evidence>
<sequence length="314" mass="35004">MRDLRIVFMGTPDFAATILQHLVENDYNVVGVITAADKPAGRGRKLNQSAVKKYALSQNLPILQPKNLKSEEFQENLKKWNANLQVVVAFRMLPKSVWAMPEFGTFNLHASLLPEYRGAAPINWAIINGETKTGVTTFFIDDKIDTGEIILQSEVTIEEDEIVGELHDRLMHLGAKLVAETLDLIAKGDVTTTKQPELEEKSAPKLYPHNCKIDWSKSLNDIYNHIRGLNPYPAAWTTIVNGEDELSAKIYGVSKEPSSHNHDIGTIVTSKKELKVAVTDGYLNIHQIKISGKKLMDAQSLLNGYQFNKGAKVL</sequence>
<keyword evidence="3 5" id="KW-0808">Transferase</keyword>
<dbReference type="EC" id="2.1.2.9" evidence="2 5"/>
<dbReference type="PANTHER" id="PTHR11138">
    <property type="entry name" value="METHIONYL-TRNA FORMYLTRANSFERASE"/>
    <property type="match status" value="1"/>
</dbReference>
<comment type="catalytic activity">
    <reaction evidence="5">
        <text>L-methionyl-tRNA(fMet) + (6R)-10-formyltetrahydrofolate = N-formyl-L-methionyl-tRNA(fMet) + (6S)-5,6,7,8-tetrahydrofolate + H(+)</text>
        <dbReference type="Rhea" id="RHEA:24380"/>
        <dbReference type="Rhea" id="RHEA-COMP:9952"/>
        <dbReference type="Rhea" id="RHEA-COMP:9953"/>
        <dbReference type="ChEBI" id="CHEBI:15378"/>
        <dbReference type="ChEBI" id="CHEBI:57453"/>
        <dbReference type="ChEBI" id="CHEBI:78530"/>
        <dbReference type="ChEBI" id="CHEBI:78844"/>
        <dbReference type="ChEBI" id="CHEBI:195366"/>
        <dbReference type="EC" id="2.1.2.9"/>
    </reaction>
</comment>
<evidence type="ECO:0000313" key="9">
    <source>
        <dbReference type="Proteomes" id="UP001242342"/>
    </source>
</evidence>
<feature type="domain" description="Formyl transferase C-terminal" evidence="7">
    <location>
        <begin position="205"/>
        <end position="305"/>
    </location>
</feature>
<feature type="binding site" evidence="5">
    <location>
        <begin position="111"/>
        <end position="114"/>
    </location>
    <ligand>
        <name>(6S)-5,6,7,8-tetrahydrofolate</name>
        <dbReference type="ChEBI" id="CHEBI:57453"/>
    </ligand>
</feature>
<comment type="caution">
    <text evidence="8">The sequence shown here is derived from an EMBL/GenBank/DDBJ whole genome shotgun (WGS) entry which is preliminary data.</text>
</comment>
<evidence type="ECO:0000259" key="7">
    <source>
        <dbReference type="Pfam" id="PF02911"/>
    </source>
</evidence>
<dbReference type="InterPro" id="IPR011034">
    <property type="entry name" value="Formyl_transferase-like_C_sf"/>
</dbReference>
<dbReference type="GO" id="GO:0004479">
    <property type="term" value="F:methionyl-tRNA formyltransferase activity"/>
    <property type="evidence" value="ECO:0007669"/>
    <property type="project" value="UniProtKB-EC"/>
</dbReference>
<keyword evidence="4 5" id="KW-0648">Protein biosynthesis</keyword>
<evidence type="ECO:0000256" key="1">
    <source>
        <dbReference type="ARBA" id="ARBA00010699"/>
    </source>
</evidence>
<dbReference type="HAMAP" id="MF_00182">
    <property type="entry name" value="Formyl_trans"/>
    <property type="match status" value="1"/>
</dbReference>
<dbReference type="RefSeq" id="WP_176550602.1">
    <property type="nucleotide sequence ID" value="NZ_JAUYVU010000007.1"/>
</dbReference>
<dbReference type="InterPro" id="IPR036477">
    <property type="entry name" value="Formyl_transf_N_sf"/>
</dbReference>
<name>A0ABT9F561_9FLAO</name>
<evidence type="ECO:0000256" key="2">
    <source>
        <dbReference type="ARBA" id="ARBA00012261"/>
    </source>
</evidence>
<dbReference type="InterPro" id="IPR041711">
    <property type="entry name" value="Met-tRNA-FMT_N"/>
</dbReference>
<evidence type="ECO:0000313" key="8">
    <source>
        <dbReference type="EMBL" id="MDP2541866.1"/>
    </source>
</evidence>
<dbReference type="NCBIfam" id="TIGR00460">
    <property type="entry name" value="fmt"/>
    <property type="match status" value="1"/>
</dbReference>
<dbReference type="InterPro" id="IPR005794">
    <property type="entry name" value="Fmt"/>
</dbReference>
<dbReference type="SUPFAM" id="SSF50486">
    <property type="entry name" value="FMT C-terminal domain-like"/>
    <property type="match status" value="1"/>
</dbReference>
<proteinExistence type="inferred from homology"/>
<comment type="similarity">
    <text evidence="1 5">Belongs to the Fmt family.</text>
</comment>
<feature type="domain" description="Formyl transferase N-terminal" evidence="6">
    <location>
        <begin position="5"/>
        <end position="181"/>
    </location>
</feature>
<evidence type="ECO:0000256" key="4">
    <source>
        <dbReference type="ARBA" id="ARBA00022917"/>
    </source>
</evidence>
<keyword evidence="9" id="KW-1185">Reference proteome</keyword>
<comment type="function">
    <text evidence="5">Attaches a formyl group to the free amino group of methionyl-tRNA(fMet). The formyl group appears to play a dual role in the initiator identity of N-formylmethionyl-tRNA by promoting its recognition by IF2 and preventing the misappropriation of this tRNA by the elongation apparatus.</text>
</comment>
<organism evidence="8 9">
    <name type="scientific">Tenacibaculum discolor</name>
    <dbReference type="NCBI Taxonomy" id="361581"/>
    <lineage>
        <taxon>Bacteria</taxon>
        <taxon>Pseudomonadati</taxon>
        <taxon>Bacteroidota</taxon>
        <taxon>Flavobacteriia</taxon>
        <taxon>Flavobacteriales</taxon>
        <taxon>Flavobacteriaceae</taxon>
        <taxon>Tenacibaculum</taxon>
    </lineage>
</organism>
<evidence type="ECO:0000256" key="3">
    <source>
        <dbReference type="ARBA" id="ARBA00022679"/>
    </source>
</evidence>
<dbReference type="CDD" id="cd08646">
    <property type="entry name" value="FMT_core_Met-tRNA-FMT_N"/>
    <property type="match status" value="1"/>
</dbReference>
<dbReference type="InterPro" id="IPR005793">
    <property type="entry name" value="Formyl_trans_C"/>
</dbReference>
<dbReference type="PANTHER" id="PTHR11138:SF5">
    <property type="entry name" value="METHIONYL-TRNA FORMYLTRANSFERASE, MITOCHONDRIAL"/>
    <property type="match status" value="1"/>
</dbReference>
<dbReference type="InterPro" id="IPR044135">
    <property type="entry name" value="Met-tRNA-FMT_C"/>
</dbReference>
<dbReference type="CDD" id="cd08704">
    <property type="entry name" value="Met_tRNA_FMT_C"/>
    <property type="match status" value="1"/>
</dbReference>
<dbReference type="SUPFAM" id="SSF53328">
    <property type="entry name" value="Formyltransferase"/>
    <property type="match status" value="1"/>
</dbReference>
<protein>
    <recommendedName>
        <fullName evidence="2 5">Methionyl-tRNA formyltransferase</fullName>
        <ecNumber evidence="2 5">2.1.2.9</ecNumber>
    </recommendedName>
</protein>
<reference evidence="8 9" key="1">
    <citation type="submission" date="2023-07" db="EMBL/GenBank/DDBJ databases">
        <title>Genome content predicts the carbon catabolic preferences of heterotrophic bacteria.</title>
        <authorList>
            <person name="Gralka M."/>
        </authorList>
    </citation>
    <scope>NUCLEOTIDE SEQUENCE [LARGE SCALE GENOMIC DNA]</scope>
    <source>
        <strain evidence="8 9">4G03</strain>
    </source>
</reference>
<evidence type="ECO:0000259" key="6">
    <source>
        <dbReference type="Pfam" id="PF00551"/>
    </source>
</evidence>
<dbReference type="Pfam" id="PF02911">
    <property type="entry name" value="Formyl_trans_C"/>
    <property type="match status" value="1"/>
</dbReference>
<accession>A0ABT9F561</accession>
<dbReference type="EMBL" id="JAUYVU010000007">
    <property type="protein sequence ID" value="MDP2541866.1"/>
    <property type="molecule type" value="Genomic_DNA"/>
</dbReference>
<dbReference type="Proteomes" id="UP001242342">
    <property type="component" value="Unassembled WGS sequence"/>
</dbReference>